<keyword evidence="2" id="KW-1185">Reference proteome</keyword>
<proteinExistence type="predicted"/>
<protein>
    <recommendedName>
        <fullName evidence="3">SGNH/GDSL hydrolase family protein</fullName>
    </recommendedName>
</protein>
<reference evidence="1 2" key="1">
    <citation type="submission" date="2022-10" db="EMBL/GenBank/DDBJ databases">
        <title>Pararhodobacter sp. nov., isolated from marine algae.</title>
        <authorList>
            <person name="Choi B.J."/>
            <person name="Kim J.M."/>
            <person name="Lee J.K."/>
            <person name="Choi D.G."/>
            <person name="Jeon C.O."/>
        </authorList>
    </citation>
    <scope>NUCLEOTIDE SEQUENCE [LARGE SCALE GENOMIC DNA]</scope>
    <source>
        <strain evidence="1 2">ZQ420</strain>
    </source>
</reference>
<evidence type="ECO:0000313" key="2">
    <source>
        <dbReference type="Proteomes" id="UP001208938"/>
    </source>
</evidence>
<comment type="caution">
    <text evidence="1">The sequence shown here is derived from an EMBL/GenBank/DDBJ whole genome shotgun (WGS) entry which is preliminary data.</text>
</comment>
<evidence type="ECO:0008006" key="3">
    <source>
        <dbReference type="Google" id="ProtNLM"/>
    </source>
</evidence>
<sequence>MNILIVGDSHTGALERGRVQLVQEGGLPKGVSWRIAPLGMGAAMNAPFWEIVDGRARVLDRRFRQRLAKIPPVMGQTDVVGLQMPLWWGRLIRGLLEHDVLPYGYDGPGRRLSPKLWRHMIRADLRYTLGLGTFLKERGLPVFAIEPPTLRRSYRMAALLGAPTAFALLAEIRDVQLAMLTDAGIPVVWMPQDATDAEGFLIDAYGHENPADTHHANAAFGSRMLHQCVPMAQSLLGQGPRTPVAG</sequence>
<dbReference type="Proteomes" id="UP001208938">
    <property type="component" value="Unassembled WGS sequence"/>
</dbReference>
<organism evidence="1 2">
    <name type="scientific">Pararhodobacter zhoushanensis</name>
    <dbReference type="NCBI Taxonomy" id="2479545"/>
    <lineage>
        <taxon>Bacteria</taxon>
        <taxon>Pseudomonadati</taxon>
        <taxon>Pseudomonadota</taxon>
        <taxon>Alphaproteobacteria</taxon>
        <taxon>Rhodobacterales</taxon>
        <taxon>Paracoccaceae</taxon>
        <taxon>Pararhodobacter</taxon>
    </lineage>
</organism>
<dbReference type="RefSeq" id="WP_264506512.1">
    <property type="nucleotide sequence ID" value="NZ_JAPDFL010000001.1"/>
</dbReference>
<accession>A0ABT3H1Q0</accession>
<dbReference type="EMBL" id="JAPDFL010000001">
    <property type="protein sequence ID" value="MCW1933628.1"/>
    <property type="molecule type" value="Genomic_DNA"/>
</dbReference>
<gene>
    <name evidence="1" type="ORF">OKW52_15530</name>
</gene>
<evidence type="ECO:0000313" key="1">
    <source>
        <dbReference type="EMBL" id="MCW1933628.1"/>
    </source>
</evidence>
<name>A0ABT3H1Q0_9RHOB</name>